<dbReference type="Proteomes" id="UP000243605">
    <property type="component" value="Unassembled WGS sequence"/>
</dbReference>
<protein>
    <submittedName>
        <fullName evidence="2">Uncharacterized protein</fullName>
    </submittedName>
</protein>
<gene>
    <name evidence="2" type="ORF">SAMN05192557_1340</name>
</gene>
<evidence type="ECO:0000256" key="1">
    <source>
        <dbReference type="SAM" id="Phobius"/>
    </source>
</evidence>
<dbReference type="RefSeq" id="WP_091475062.1">
    <property type="nucleotide sequence ID" value="NZ_FOIT01000003.1"/>
</dbReference>
<proteinExistence type="predicted"/>
<keyword evidence="1" id="KW-0472">Membrane</keyword>
<reference evidence="2 3" key="1">
    <citation type="submission" date="2016-10" db="EMBL/GenBank/DDBJ databases">
        <authorList>
            <person name="Varghese N."/>
            <person name="Submissions S."/>
        </authorList>
    </citation>
    <scope>NUCLEOTIDE SEQUENCE [LARGE SCALE GENOMIC DNA]</scope>
    <source>
        <strain evidence="2 3">IBRC-M10081</strain>
    </source>
</reference>
<keyword evidence="3" id="KW-1185">Reference proteome</keyword>
<name>A0A662Z5S2_9STAP</name>
<dbReference type="OrthoDB" id="1114958at2"/>
<dbReference type="EMBL" id="FOIT01000003">
    <property type="protein sequence ID" value="SEW03151.1"/>
    <property type="molecule type" value="Genomic_DNA"/>
</dbReference>
<feature type="transmembrane region" description="Helical" evidence="1">
    <location>
        <begin position="198"/>
        <end position="219"/>
    </location>
</feature>
<evidence type="ECO:0000313" key="3">
    <source>
        <dbReference type="Proteomes" id="UP000243605"/>
    </source>
</evidence>
<organism evidence="2 3">
    <name type="scientific">Aliicoccus persicus</name>
    <dbReference type="NCBI Taxonomy" id="930138"/>
    <lineage>
        <taxon>Bacteria</taxon>
        <taxon>Bacillati</taxon>
        <taxon>Bacillota</taxon>
        <taxon>Bacilli</taxon>
        <taxon>Bacillales</taxon>
        <taxon>Staphylococcaceae</taxon>
        <taxon>Aliicoccus</taxon>
    </lineage>
</organism>
<keyword evidence="1" id="KW-0812">Transmembrane</keyword>
<evidence type="ECO:0000313" key="2">
    <source>
        <dbReference type="EMBL" id="SEW03151.1"/>
    </source>
</evidence>
<accession>A0A662Z5S2</accession>
<sequence length="501" mass="57331">MRILVVGGIYKSQRKTIDGGYTIAKILGTYSNAKIDYVTQFSSNEQALTRRIKQRLDTLGVNYMDASSVSMDYGEMDAYVMNPGSNAYSLNRLRKNIRGYSCVIVSTDIDEMSVKQILAKAQNSGIPSIVFTRGEFEVSETQSREVIELTEGSYELAEQDIRDVLEASGYIGETVVEPLSQTEIIINKIKSIYVVPRLFITGVLVLILFLSTMALLNYFSERGEYPTHVNWNQSIDHPNCDTVETCAQYGDDLIDEIEDHINLLADPYVFHENRTNTNFITYDIVDGQPVDAVHHNDLPFGDEERFLSIWEMYDAIVPAAYDGAVDRFRLFSDGEGSRVAYVSISPTDTLLAVDIRDTNNRSQLYRTLIHEFAHVYSLPISDFTCASTDMSCIKDDAMLSEYMERFWTHYDENWYDNTNKPMPQREAFYNTNFSDFYIPYQATNVKEDFAVTFVQFIIRPAPVNPVQLKDIKVHSLYEREELVLMRLEMLENILALEESES</sequence>
<dbReference type="AlphaFoldDB" id="A0A662Z5S2"/>
<dbReference type="SUPFAM" id="SSF55486">
    <property type="entry name" value="Metalloproteases ('zincins'), catalytic domain"/>
    <property type="match status" value="1"/>
</dbReference>
<keyword evidence="1" id="KW-1133">Transmembrane helix</keyword>